<organism evidence="1 2">
    <name type="scientific">Triticum urartu</name>
    <name type="common">Red wild einkorn</name>
    <name type="synonym">Crithodium urartu</name>
    <dbReference type="NCBI Taxonomy" id="4572"/>
    <lineage>
        <taxon>Eukaryota</taxon>
        <taxon>Viridiplantae</taxon>
        <taxon>Streptophyta</taxon>
        <taxon>Embryophyta</taxon>
        <taxon>Tracheophyta</taxon>
        <taxon>Spermatophyta</taxon>
        <taxon>Magnoliopsida</taxon>
        <taxon>Liliopsida</taxon>
        <taxon>Poales</taxon>
        <taxon>Poaceae</taxon>
        <taxon>BOP clade</taxon>
        <taxon>Pooideae</taxon>
        <taxon>Triticodae</taxon>
        <taxon>Triticeae</taxon>
        <taxon>Triticinae</taxon>
        <taxon>Triticum</taxon>
    </lineage>
</organism>
<dbReference type="Gramene" id="TuG1812G0600002104.01.T01">
    <property type="protein sequence ID" value="TuG1812G0600002104.01.T01.cds293405"/>
    <property type="gene ID" value="TuG1812G0600002104.01"/>
</dbReference>
<dbReference type="AlphaFoldDB" id="A0A8R7UR85"/>
<evidence type="ECO:0000313" key="2">
    <source>
        <dbReference type="Proteomes" id="UP000015106"/>
    </source>
</evidence>
<name>A0A8R7UR85_TRIUA</name>
<evidence type="ECO:0000313" key="1">
    <source>
        <dbReference type="EnsemblPlants" id="TuG1812G0600002104.01.T01.cds293405"/>
    </source>
</evidence>
<reference evidence="1" key="2">
    <citation type="submission" date="2018-03" db="EMBL/GenBank/DDBJ databases">
        <title>The Triticum urartu genome reveals the dynamic nature of wheat genome evolution.</title>
        <authorList>
            <person name="Ling H."/>
            <person name="Ma B."/>
            <person name="Shi X."/>
            <person name="Liu H."/>
            <person name="Dong L."/>
            <person name="Sun H."/>
            <person name="Cao Y."/>
            <person name="Gao Q."/>
            <person name="Zheng S."/>
            <person name="Li Y."/>
            <person name="Yu Y."/>
            <person name="Du H."/>
            <person name="Qi M."/>
            <person name="Li Y."/>
            <person name="Yu H."/>
            <person name="Cui Y."/>
            <person name="Wang N."/>
            <person name="Chen C."/>
            <person name="Wu H."/>
            <person name="Zhao Y."/>
            <person name="Zhang J."/>
            <person name="Li Y."/>
            <person name="Zhou W."/>
            <person name="Zhang B."/>
            <person name="Hu W."/>
            <person name="Eijk M."/>
            <person name="Tang J."/>
            <person name="Witsenboer H."/>
            <person name="Zhao S."/>
            <person name="Li Z."/>
            <person name="Zhang A."/>
            <person name="Wang D."/>
            <person name="Liang C."/>
        </authorList>
    </citation>
    <scope>NUCLEOTIDE SEQUENCE [LARGE SCALE GENOMIC DNA]</scope>
    <source>
        <strain evidence="1">cv. G1812</strain>
    </source>
</reference>
<sequence>MKKGHIYKNRALFSTSGTIYLRESCLDANINIISTSHLAESHSYSFLRLYRHKPACCPSRKQQR</sequence>
<protein>
    <submittedName>
        <fullName evidence="1">Uncharacterized protein</fullName>
    </submittedName>
</protein>
<accession>A0A8R7UR85</accession>
<proteinExistence type="predicted"/>
<reference evidence="2" key="1">
    <citation type="journal article" date="2013" name="Nature">
        <title>Draft genome of the wheat A-genome progenitor Triticum urartu.</title>
        <authorList>
            <person name="Ling H.Q."/>
            <person name="Zhao S."/>
            <person name="Liu D."/>
            <person name="Wang J."/>
            <person name="Sun H."/>
            <person name="Zhang C."/>
            <person name="Fan H."/>
            <person name="Li D."/>
            <person name="Dong L."/>
            <person name="Tao Y."/>
            <person name="Gao C."/>
            <person name="Wu H."/>
            <person name="Li Y."/>
            <person name="Cui Y."/>
            <person name="Guo X."/>
            <person name="Zheng S."/>
            <person name="Wang B."/>
            <person name="Yu K."/>
            <person name="Liang Q."/>
            <person name="Yang W."/>
            <person name="Lou X."/>
            <person name="Chen J."/>
            <person name="Feng M."/>
            <person name="Jian J."/>
            <person name="Zhang X."/>
            <person name="Luo G."/>
            <person name="Jiang Y."/>
            <person name="Liu J."/>
            <person name="Wang Z."/>
            <person name="Sha Y."/>
            <person name="Zhang B."/>
            <person name="Wu H."/>
            <person name="Tang D."/>
            <person name="Shen Q."/>
            <person name="Xue P."/>
            <person name="Zou S."/>
            <person name="Wang X."/>
            <person name="Liu X."/>
            <person name="Wang F."/>
            <person name="Yang Y."/>
            <person name="An X."/>
            <person name="Dong Z."/>
            <person name="Zhang K."/>
            <person name="Zhang X."/>
            <person name="Luo M.C."/>
            <person name="Dvorak J."/>
            <person name="Tong Y."/>
            <person name="Wang J."/>
            <person name="Yang H."/>
            <person name="Li Z."/>
            <person name="Wang D."/>
            <person name="Zhang A."/>
            <person name="Wang J."/>
        </authorList>
    </citation>
    <scope>NUCLEOTIDE SEQUENCE</scope>
    <source>
        <strain evidence="2">cv. G1812</strain>
    </source>
</reference>
<dbReference type="EnsemblPlants" id="TuG1812G0600002104.01.T01">
    <property type="protein sequence ID" value="TuG1812G0600002104.01.T01.cds293405"/>
    <property type="gene ID" value="TuG1812G0600002104.01"/>
</dbReference>
<reference evidence="1" key="3">
    <citation type="submission" date="2022-06" db="UniProtKB">
        <authorList>
            <consortium name="EnsemblPlants"/>
        </authorList>
    </citation>
    <scope>IDENTIFICATION</scope>
</reference>
<dbReference type="Proteomes" id="UP000015106">
    <property type="component" value="Chromosome 6"/>
</dbReference>
<keyword evidence="2" id="KW-1185">Reference proteome</keyword>